<dbReference type="InterPro" id="IPR018485">
    <property type="entry name" value="FGGY_C"/>
</dbReference>
<comment type="similarity">
    <text evidence="1">Belongs to the FGGY kinase family.</text>
</comment>
<sequence>MPTLESIAYQTRDVLEAMQKDADTRLSSLRVDGGAVANNFLMQFQSDILGAYVERPIIRESTALGAALLAGLAVGFWQDLDEVKEKMRIEKTFTPGIETTERNYKYNGWKKAVSRAKDWEEHT</sequence>
<dbReference type="EC" id="2.7.1.30" evidence="8"/>
<dbReference type="GO" id="GO:0004370">
    <property type="term" value="F:glycerol kinase activity"/>
    <property type="evidence" value="ECO:0007669"/>
    <property type="project" value="UniProtKB-EC"/>
</dbReference>
<evidence type="ECO:0000313" key="9">
    <source>
        <dbReference type="Proteomes" id="UP000295134"/>
    </source>
</evidence>
<dbReference type="KEGG" id="ans:ArsFIN_00750"/>
<dbReference type="GO" id="GO:0005829">
    <property type="term" value="C:cytosol"/>
    <property type="evidence" value="ECO:0007669"/>
    <property type="project" value="TreeGrafter"/>
</dbReference>
<reference evidence="7" key="1">
    <citation type="journal article" date="2010" name="Insect Mol. Biol.">
        <title>The draft genome sequence of Arsenophonus nasoniae, son-killer bacterium of Nasonia vitripennis, reveals genes associated with virulence and symbiosis.</title>
        <authorList>
            <person name="Wilkes T."/>
            <person name="Darby A.C."/>
            <person name="Choi J."/>
            <person name="Colborne J.K."/>
            <person name="Werren J.H."/>
            <person name="Hurst G.D.D."/>
        </authorList>
    </citation>
    <scope>NUCLEOTIDE SEQUENCE</scope>
</reference>
<keyword evidence="3" id="KW-0547">Nucleotide-binding</keyword>
<evidence type="ECO:0000256" key="4">
    <source>
        <dbReference type="ARBA" id="ARBA00022777"/>
    </source>
</evidence>
<dbReference type="PANTHER" id="PTHR10196">
    <property type="entry name" value="SUGAR KINASE"/>
    <property type="match status" value="1"/>
</dbReference>
<dbReference type="EMBL" id="CP038613">
    <property type="protein sequence ID" value="QBY41557.1"/>
    <property type="molecule type" value="Genomic_DNA"/>
</dbReference>
<dbReference type="AlphaFoldDB" id="D2U3D1"/>
<keyword evidence="2 8" id="KW-0808">Transferase</keyword>
<evidence type="ECO:0000256" key="3">
    <source>
        <dbReference type="ARBA" id="ARBA00022741"/>
    </source>
</evidence>
<evidence type="ECO:0000313" key="7">
    <source>
        <dbReference type="EMBL" id="CBA75804.1"/>
    </source>
</evidence>
<organism evidence="7">
    <name type="scientific">Arsenophonus nasoniae</name>
    <name type="common">son-killer infecting Nasonia vitripennis</name>
    <dbReference type="NCBI Taxonomy" id="638"/>
    <lineage>
        <taxon>Bacteria</taxon>
        <taxon>Pseudomonadati</taxon>
        <taxon>Pseudomonadota</taxon>
        <taxon>Gammaproteobacteria</taxon>
        <taxon>Enterobacterales</taxon>
        <taxon>Morganellaceae</taxon>
        <taxon>Arsenophonus</taxon>
    </lineage>
</organism>
<keyword evidence="4 7" id="KW-0418">Kinase</keyword>
<dbReference type="GO" id="GO:0005524">
    <property type="term" value="F:ATP binding"/>
    <property type="evidence" value="ECO:0007669"/>
    <property type="project" value="UniProtKB-KW"/>
</dbReference>
<dbReference type="Pfam" id="PF02782">
    <property type="entry name" value="FGGY_C"/>
    <property type="match status" value="1"/>
</dbReference>
<dbReference type="InterPro" id="IPR043129">
    <property type="entry name" value="ATPase_NBD"/>
</dbReference>
<evidence type="ECO:0000259" key="6">
    <source>
        <dbReference type="Pfam" id="PF02782"/>
    </source>
</evidence>
<name>D2U3D1_9GAMM</name>
<gene>
    <name evidence="8" type="primary">glpK_2</name>
    <name evidence="7" type="ORF">ARN_31400</name>
    <name evidence="8" type="ORF">ArsFIN_00750</name>
</gene>
<feature type="domain" description="Carbohydrate kinase FGGY C-terminal" evidence="6">
    <location>
        <begin position="3"/>
        <end position="73"/>
    </location>
</feature>
<dbReference type="PANTHER" id="PTHR10196:SF69">
    <property type="entry name" value="GLYCEROL KINASE"/>
    <property type="match status" value="1"/>
</dbReference>
<proteinExistence type="inferred from homology"/>
<dbReference type="GO" id="GO:0019563">
    <property type="term" value="P:glycerol catabolic process"/>
    <property type="evidence" value="ECO:0007669"/>
    <property type="project" value="TreeGrafter"/>
</dbReference>
<keyword evidence="5" id="KW-0067">ATP-binding</keyword>
<protein>
    <submittedName>
        <fullName evidence="7">Glycerol kinase</fullName>
        <ecNumber evidence="8">2.7.1.30</ecNumber>
    </submittedName>
</protein>
<dbReference type="Gene3D" id="3.30.420.40">
    <property type="match status" value="1"/>
</dbReference>
<dbReference type="Proteomes" id="UP000295134">
    <property type="component" value="Chromosome"/>
</dbReference>
<evidence type="ECO:0000313" key="8">
    <source>
        <dbReference type="EMBL" id="QBY41557.1"/>
    </source>
</evidence>
<dbReference type="EMBL" id="FN545258">
    <property type="protein sequence ID" value="CBA75804.1"/>
    <property type="molecule type" value="Genomic_DNA"/>
</dbReference>
<reference evidence="8 9" key="2">
    <citation type="submission" date="2019-03" db="EMBL/GenBank/DDBJ databases">
        <title>Long-read sequencing reveals hyperdense prophage content in a complex bacterial symbiont genome.</title>
        <authorList>
            <person name="Frost C.L."/>
            <person name="Siozios S."/>
            <person name="Nadal-Jimenez P."/>
            <person name="Brockhurst M.A."/>
            <person name="King K.C."/>
            <person name="Darby A.C."/>
            <person name="Hurst G.D.D."/>
        </authorList>
    </citation>
    <scope>NUCLEOTIDE SEQUENCE [LARGE SCALE GENOMIC DNA]</scope>
    <source>
        <strain evidence="8 9">FIN</strain>
    </source>
</reference>
<evidence type="ECO:0000256" key="5">
    <source>
        <dbReference type="ARBA" id="ARBA00022840"/>
    </source>
</evidence>
<accession>D2U3D1</accession>
<evidence type="ECO:0000256" key="2">
    <source>
        <dbReference type="ARBA" id="ARBA00022679"/>
    </source>
</evidence>
<dbReference type="SUPFAM" id="SSF53067">
    <property type="entry name" value="Actin-like ATPase domain"/>
    <property type="match status" value="1"/>
</dbReference>
<evidence type="ECO:0000256" key="1">
    <source>
        <dbReference type="ARBA" id="ARBA00009156"/>
    </source>
</evidence>